<evidence type="ECO:0000313" key="7">
    <source>
        <dbReference type="EMBL" id="TPP65005.1"/>
    </source>
</evidence>
<dbReference type="EMBL" id="SUNJ01003765">
    <property type="protein sequence ID" value="TPP65005.1"/>
    <property type="molecule type" value="Genomic_DNA"/>
</dbReference>
<comment type="caution">
    <text evidence="7">The sequence shown here is derived from an EMBL/GenBank/DDBJ whole genome shotgun (WGS) entry which is preliminary data.</text>
</comment>
<dbReference type="Gene3D" id="3.30.56.30">
    <property type="entry name" value="Signal recognition particle, SRP19-like subunit"/>
    <property type="match status" value="1"/>
</dbReference>
<dbReference type="Proteomes" id="UP000316759">
    <property type="component" value="Unassembled WGS sequence"/>
</dbReference>
<evidence type="ECO:0000256" key="3">
    <source>
        <dbReference type="ARBA" id="ARBA00022490"/>
    </source>
</evidence>
<comment type="subcellular location">
    <subcellularLocation>
        <location evidence="1">Cytoplasm</location>
    </subcellularLocation>
</comment>
<reference evidence="7 8" key="1">
    <citation type="submission" date="2019-04" db="EMBL/GenBank/DDBJ databases">
        <title>Annotation for the trematode Fasciola gigantica.</title>
        <authorList>
            <person name="Choi Y.-J."/>
        </authorList>
    </citation>
    <scope>NUCLEOTIDE SEQUENCE [LARGE SCALE GENOMIC DNA]</scope>
    <source>
        <strain evidence="7">Uganda_cow_1</strain>
    </source>
</reference>
<keyword evidence="8" id="KW-1185">Reference proteome</keyword>
<keyword evidence="4" id="KW-0733">Signal recognition particle</keyword>
<dbReference type="PANTHER" id="PTHR17453:SF0">
    <property type="entry name" value="SIGNAL RECOGNITION PARTICLE 19 KDA PROTEIN"/>
    <property type="match status" value="1"/>
</dbReference>
<sequence>MNKLSLEPFTPSLSHSAKERWVCIYPCYINSRKTRERGRKIATEKCVENPKHPEVTFALGRLPLEYLLETKVHPRELDTTEPSIRWRIRVHLKNDEGHPINDQVRNRKALFEYVASVISMMRTKRVPAGPGAIYEQTNLGKKGKKRRK</sequence>
<dbReference type="SUPFAM" id="SSF69695">
    <property type="entry name" value="SRP19"/>
    <property type="match status" value="1"/>
</dbReference>
<dbReference type="STRING" id="46835.A0A504YWX0"/>
<dbReference type="InterPro" id="IPR002778">
    <property type="entry name" value="Signal_recog_particle_SRP19"/>
</dbReference>
<protein>
    <submittedName>
        <fullName evidence="7">Signal recognition particle protein 19</fullName>
    </submittedName>
</protein>
<organism evidence="7 8">
    <name type="scientific">Fasciola gigantica</name>
    <name type="common">Giant liver fluke</name>
    <dbReference type="NCBI Taxonomy" id="46835"/>
    <lineage>
        <taxon>Eukaryota</taxon>
        <taxon>Metazoa</taxon>
        <taxon>Spiralia</taxon>
        <taxon>Lophotrochozoa</taxon>
        <taxon>Platyhelminthes</taxon>
        <taxon>Trematoda</taxon>
        <taxon>Digenea</taxon>
        <taxon>Plagiorchiida</taxon>
        <taxon>Echinostomata</taxon>
        <taxon>Echinostomatoidea</taxon>
        <taxon>Fasciolidae</taxon>
        <taxon>Fasciola</taxon>
    </lineage>
</organism>
<accession>A0A504YWX0</accession>
<gene>
    <name evidence="7" type="ORF">FGIG_10860</name>
</gene>
<dbReference type="PANTHER" id="PTHR17453">
    <property type="entry name" value="SIGNAL RECOGNITION PARTICLE 19 KD PROTEIN"/>
    <property type="match status" value="1"/>
</dbReference>
<dbReference type="AlphaFoldDB" id="A0A504YWX0"/>
<comment type="function">
    <text evidence="6">Component of the signal recognition particle (SRP) complex, a ribonucleoprotein complex that mediates the cotranslational targeting of secretory and membrane proteins to the endoplasmic reticulum (ER). Binds directly to 7SL RNA. Mediates binding of SRP54 to the SRP complex.</text>
</comment>
<comment type="similarity">
    <text evidence="2">Belongs to the SRP19 family.</text>
</comment>
<evidence type="ECO:0000256" key="5">
    <source>
        <dbReference type="ARBA" id="ARBA00023274"/>
    </source>
</evidence>
<evidence type="ECO:0000313" key="8">
    <source>
        <dbReference type="Proteomes" id="UP000316759"/>
    </source>
</evidence>
<proteinExistence type="inferred from homology"/>
<keyword evidence="3" id="KW-0963">Cytoplasm</keyword>
<evidence type="ECO:0000256" key="4">
    <source>
        <dbReference type="ARBA" id="ARBA00023135"/>
    </source>
</evidence>
<dbReference type="OrthoDB" id="2190947at2759"/>
<dbReference type="GO" id="GO:0005786">
    <property type="term" value="C:signal recognition particle, endoplasmic reticulum targeting"/>
    <property type="evidence" value="ECO:0007669"/>
    <property type="project" value="UniProtKB-KW"/>
</dbReference>
<evidence type="ECO:0000256" key="6">
    <source>
        <dbReference type="ARBA" id="ARBA00045518"/>
    </source>
</evidence>
<dbReference type="GO" id="GO:0006617">
    <property type="term" value="P:SRP-dependent cotranslational protein targeting to membrane, signal sequence recognition"/>
    <property type="evidence" value="ECO:0007669"/>
    <property type="project" value="TreeGrafter"/>
</dbReference>
<evidence type="ECO:0000256" key="2">
    <source>
        <dbReference type="ARBA" id="ARBA00008910"/>
    </source>
</evidence>
<dbReference type="GO" id="GO:0008312">
    <property type="term" value="F:7S RNA binding"/>
    <property type="evidence" value="ECO:0007669"/>
    <property type="project" value="InterPro"/>
</dbReference>
<dbReference type="Pfam" id="PF01922">
    <property type="entry name" value="SRP19"/>
    <property type="match status" value="1"/>
</dbReference>
<evidence type="ECO:0000256" key="1">
    <source>
        <dbReference type="ARBA" id="ARBA00004496"/>
    </source>
</evidence>
<dbReference type="InterPro" id="IPR036521">
    <property type="entry name" value="SRP19-like_sf"/>
</dbReference>
<name>A0A504YWX0_FASGI</name>
<keyword evidence="5" id="KW-0687">Ribonucleoprotein</keyword>